<reference evidence="2 3" key="1">
    <citation type="submission" date="2020-08" db="EMBL/GenBank/DDBJ databases">
        <title>Genomic Encyclopedia of Type Strains, Phase III (KMG-III): the genomes of soil and plant-associated and newly described type strains.</title>
        <authorList>
            <person name="Whitman W."/>
        </authorList>
    </citation>
    <scope>NUCLEOTIDE SEQUENCE [LARGE SCALE GENOMIC DNA]</scope>
    <source>
        <strain evidence="2 3">CECT 8960</strain>
    </source>
</reference>
<sequence>MKGRLGRFAAFATALALAVTGTVTVTSASASQPAGPQEGAVLVQGMHDALAAAADAGDVAQAKSTLTELEPLLAELESGQRYAVKDSSRALAADAGAEAATTHQQLDELFPAGEQARDLPSVAALLNALVQRLLLALSSLVNDLLGGLPAAA</sequence>
<feature type="chain" id="PRO_5030942683" evidence="1">
    <location>
        <begin position="31"/>
        <end position="152"/>
    </location>
</feature>
<feature type="signal peptide" evidence="1">
    <location>
        <begin position="1"/>
        <end position="30"/>
    </location>
</feature>
<protein>
    <submittedName>
        <fullName evidence="2">Uncharacterized protein</fullName>
    </submittedName>
</protein>
<evidence type="ECO:0000256" key="1">
    <source>
        <dbReference type="SAM" id="SignalP"/>
    </source>
</evidence>
<dbReference type="Proteomes" id="UP000520767">
    <property type="component" value="Unassembled WGS sequence"/>
</dbReference>
<dbReference type="AlphaFoldDB" id="A0A7W7VD79"/>
<name>A0A7W7VD79_9PSEU</name>
<proteinExistence type="predicted"/>
<dbReference type="EMBL" id="JACHJQ010000002">
    <property type="protein sequence ID" value="MBB4905877.1"/>
    <property type="molecule type" value="Genomic_DNA"/>
</dbReference>
<comment type="caution">
    <text evidence="2">The sequence shown here is derived from an EMBL/GenBank/DDBJ whole genome shotgun (WGS) entry which is preliminary data.</text>
</comment>
<evidence type="ECO:0000313" key="3">
    <source>
        <dbReference type="Proteomes" id="UP000520767"/>
    </source>
</evidence>
<gene>
    <name evidence="2" type="ORF">FHR82_002094</name>
</gene>
<dbReference type="RefSeq" id="WP_184810046.1">
    <property type="nucleotide sequence ID" value="NZ_JACHJQ010000002.1"/>
</dbReference>
<keyword evidence="1" id="KW-0732">Signal</keyword>
<evidence type="ECO:0000313" key="2">
    <source>
        <dbReference type="EMBL" id="MBB4905877.1"/>
    </source>
</evidence>
<organism evidence="2 3">
    <name type="scientific">Actinophytocola algeriensis</name>
    <dbReference type="NCBI Taxonomy" id="1768010"/>
    <lineage>
        <taxon>Bacteria</taxon>
        <taxon>Bacillati</taxon>
        <taxon>Actinomycetota</taxon>
        <taxon>Actinomycetes</taxon>
        <taxon>Pseudonocardiales</taxon>
        <taxon>Pseudonocardiaceae</taxon>
    </lineage>
</organism>
<accession>A0A7W7VD79</accession>
<keyword evidence="3" id="KW-1185">Reference proteome</keyword>